<keyword evidence="1" id="KW-0472">Membrane</keyword>
<comment type="caution">
    <text evidence="2">The sequence shown here is derived from an EMBL/GenBank/DDBJ whole genome shotgun (WGS) entry which is preliminary data.</text>
</comment>
<gene>
    <name evidence="2" type="ORF">ACFQ0I_02465</name>
</gene>
<feature type="transmembrane region" description="Helical" evidence="1">
    <location>
        <begin position="6"/>
        <end position="27"/>
    </location>
</feature>
<name>A0ABW3BPJ7_9FLAO</name>
<keyword evidence="1" id="KW-0812">Transmembrane</keyword>
<reference evidence="3" key="1">
    <citation type="journal article" date="2019" name="Int. J. Syst. Evol. Microbiol.">
        <title>The Global Catalogue of Microorganisms (GCM) 10K type strain sequencing project: providing services to taxonomists for standard genome sequencing and annotation.</title>
        <authorList>
            <consortium name="The Broad Institute Genomics Platform"/>
            <consortium name="The Broad Institute Genome Sequencing Center for Infectious Disease"/>
            <person name="Wu L."/>
            <person name="Ma J."/>
        </authorList>
    </citation>
    <scope>NUCLEOTIDE SEQUENCE [LARGE SCALE GENOMIC DNA]</scope>
    <source>
        <strain evidence="3">CCUG 60529</strain>
    </source>
</reference>
<accession>A0ABW3BPJ7</accession>
<protein>
    <submittedName>
        <fullName evidence="2">Uncharacterized protein</fullName>
    </submittedName>
</protein>
<evidence type="ECO:0000313" key="3">
    <source>
        <dbReference type="Proteomes" id="UP001597011"/>
    </source>
</evidence>
<organism evidence="2 3">
    <name type="scientific">Mariniflexile aquimaris</name>
    <dbReference type="NCBI Taxonomy" id="881009"/>
    <lineage>
        <taxon>Bacteria</taxon>
        <taxon>Pseudomonadati</taxon>
        <taxon>Bacteroidota</taxon>
        <taxon>Flavobacteriia</taxon>
        <taxon>Flavobacteriales</taxon>
        <taxon>Flavobacteriaceae</taxon>
        <taxon>Mariniflexile</taxon>
    </lineage>
</organism>
<sequence length="166" mass="19091">MKISIVLVSTLLIISVFLPFFIFIFNGTKNTSSTKKRITSLIKDNGIIYSLTEFWRKNFIGLSNDNKILTIATVKDSEVTFNNINLEELKICNVIKNYNKDKDGIVRLKSLGLELIFKFPSNKNLMIPFFNIDDDLIEDFEIQRIEKWHKLITDAIVKSPSVKLAS</sequence>
<dbReference type="EMBL" id="JBHTIB010000002">
    <property type="protein sequence ID" value="MFD0834613.1"/>
    <property type="molecule type" value="Genomic_DNA"/>
</dbReference>
<keyword evidence="1" id="KW-1133">Transmembrane helix</keyword>
<evidence type="ECO:0000256" key="1">
    <source>
        <dbReference type="SAM" id="Phobius"/>
    </source>
</evidence>
<evidence type="ECO:0000313" key="2">
    <source>
        <dbReference type="EMBL" id="MFD0834613.1"/>
    </source>
</evidence>
<keyword evidence="3" id="KW-1185">Reference proteome</keyword>
<proteinExistence type="predicted"/>
<dbReference type="Proteomes" id="UP001597011">
    <property type="component" value="Unassembled WGS sequence"/>
</dbReference>
<dbReference type="RefSeq" id="WP_379939031.1">
    <property type="nucleotide sequence ID" value="NZ_JBHTIB010000002.1"/>
</dbReference>